<dbReference type="Pfam" id="PF15782">
    <property type="entry name" value="GREB1_N"/>
    <property type="match status" value="1"/>
</dbReference>
<accession>A0ABN9KY43</accession>
<feature type="domain" description="GREB1 N-terminal" evidence="2">
    <location>
        <begin position="89"/>
        <end position="238"/>
    </location>
</feature>
<keyword evidence="5" id="KW-1185">Reference proteome</keyword>
<evidence type="ECO:0000259" key="3">
    <source>
        <dbReference type="Pfam" id="PF20688"/>
    </source>
</evidence>
<dbReference type="Proteomes" id="UP001176940">
    <property type="component" value="Unassembled WGS sequence"/>
</dbReference>
<sequence>MGNSYAGQLKSARFEEALHNSIEASLRCNSVVPRPVFSQLYLNSENSPFSSDGVDVKPKVEELEKDFTQRYTQNGSVDFSNSQSICEMEDDDEEDELSDSSSPSLPYAQKPAPEGSCTLDGFCQAGKDIRLASLSKEQIEVPPGFLLVGVKTQSSPEHILVCAVDKRFLPDDDGKNALLGFSGNCIGCGERGFRYFTEFSNHINLKLTTQPKKQKHLRYYIVKNSQGALCRGPLICWKELRNRPFTSSTAKPVTSLPLTSDNGGINGYKPGFLHTEMQSYASVKASTVINSSTPQDLSRNKGIVKPLPLPVHAVGKVFTAAIQAPDLTNCAMNGARVSIINPAPPPPLSHLISPSTGCIAGDGVMTFSGPPKKRHRGWPSSSLGQAPVLPFPPPPVRPITRPAAVPQPNLVGVFQPQPISAEETVFVPENLLNISGVRPVILIGYGKLPYFYGNVNDIVISPLLVNCYKLQELEKKELDQRGMSSSQFLSVENLILLTIQYLVRLGPDQIPIREVFEQIVLKALQEFTYKDRSTQMNSPGMSVSQAQLPWLARLSASVSQDLVHVLVTQHSLAEGILETLRSLSDVKRQQKLPDYVVSICCSKLRGNEFCVIALGK</sequence>
<reference evidence="4" key="1">
    <citation type="submission" date="2023-07" db="EMBL/GenBank/DDBJ databases">
        <authorList>
            <person name="Stuckert A."/>
        </authorList>
    </citation>
    <scope>NUCLEOTIDE SEQUENCE</scope>
</reference>
<feature type="compositionally biased region" description="Polar residues" evidence="1">
    <location>
        <begin position="71"/>
        <end position="85"/>
    </location>
</feature>
<evidence type="ECO:0000256" key="1">
    <source>
        <dbReference type="SAM" id="MobiDB-lite"/>
    </source>
</evidence>
<dbReference type="InterPro" id="IPR046926">
    <property type="entry name" value="GREB1_N"/>
</dbReference>
<dbReference type="PANTHER" id="PTHR15720:SF12">
    <property type="entry name" value="GREB1-LIKE PROTEIN"/>
    <property type="match status" value="1"/>
</dbReference>
<gene>
    <name evidence="4" type="ORF">RIMI_LOCUS3414975</name>
</gene>
<dbReference type="EMBL" id="CAUEEQ010005113">
    <property type="protein sequence ID" value="CAJ0928413.1"/>
    <property type="molecule type" value="Genomic_DNA"/>
</dbReference>
<evidence type="ECO:0008006" key="6">
    <source>
        <dbReference type="Google" id="ProtNLM"/>
    </source>
</evidence>
<evidence type="ECO:0000259" key="2">
    <source>
        <dbReference type="Pfam" id="PF15782"/>
    </source>
</evidence>
<proteinExistence type="predicted"/>
<feature type="compositionally biased region" description="Acidic residues" evidence="1">
    <location>
        <begin position="87"/>
        <end position="98"/>
    </location>
</feature>
<evidence type="ECO:0000313" key="4">
    <source>
        <dbReference type="EMBL" id="CAJ0928413.1"/>
    </source>
</evidence>
<dbReference type="InterPro" id="IPR048659">
    <property type="entry name" value="GREB1-like_2nd"/>
</dbReference>
<dbReference type="PANTHER" id="PTHR15720">
    <property type="entry name" value="GREB1-RELATED"/>
    <property type="match status" value="1"/>
</dbReference>
<feature type="region of interest" description="Disordered" evidence="1">
    <location>
        <begin position="71"/>
        <end position="113"/>
    </location>
</feature>
<dbReference type="Pfam" id="PF20688">
    <property type="entry name" value="GREB1_2nd"/>
    <property type="match status" value="1"/>
</dbReference>
<feature type="domain" description="GREB1-like second" evidence="3">
    <location>
        <begin position="364"/>
        <end position="616"/>
    </location>
</feature>
<evidence type="ECO:0000313" key="5">
    <source>
        <dbReference type="Proteomes" id="UP001176940"/>
    </source>
</evidence>
<organism evidence="4 5">
    <name type="scientific">Ranitomeya imitator</name>
    <name type="common">mimic poison frog</name>
    <dbReference type="NCBI Taxonomy" id="111125"/>
    <lineage>
        <taxon>Eukaryota</taxon>
        <taxon>Metazoa</taxon>
        <taxon>Chordata</taxon>
        <taxon>Craniata</taxon>
        <taxon>Vertebrata</taxon>
        <taxon>Euteleostomi</taxon>
        <taxon>Amphibia</taxon>
        <taxon>Batrachia</taxon>
        <taxon>Anura</taxon>
        <taxon>Neobatrachia</taxon>
        <taxon>Hyloidea</taxon>
        <taxon>Dendrobatidae</taxon>
        <taxon>Dendrobatinae</taxon>
        <taxon>Ranitomeya</taxon>
    </lineage>
</organism>
<protein>
    <recommendedName>
        <fullName evidence="6">GREB1-like protein</fullName>
    </recommendedName>
</protein>
<dbReference type="InterPro" id="IPR028422">
    <property type="entry name" value="GREB1"/>
</dbReference>
<name>A0ABN9KY43_9NEOB</name>
<comment type="caution">
    <text evidence="4">The sequence shown here is derived from an EMBL/GenBank/DDBJ whole genome shotgun (WGS) entry which is preliminary data.</text>
</comment>